<name>A0A480HWI7_PIG</name>
<organism evidence="2">
    <name type="scientific">Sus scrofa</name>
    <name type="common">Pig</name>
    <dbReference type="NCBI Taxonomy" id="9823"/>
    <lineage>
        <taxon>Eukaryota</taxon>
        <taxon>Metazoa</taxon>
        <taxon>Chordata</taxon>
        <taxon>Craniata</taxon>
        <taxon>Vertebrata</taxon>
        <taxon>Euteleostomi</taxon>
        <taxon>Mammalia</taxon>
        <taxon>Eutheria</taxon>
        <taxon>Laurasiatheria</taxon>
        <taxon>Artiodactyla</taxon>
        <taxon>Suina</taxon>
        <taxon>Suidae</taxon>
        <taxon>Sus</taxon>
    </lineage>
</organism>
<reference evidence="2" key="1">
    <citation type="journal article" date="2019" name="PeerJ">
        <title>Genes of the pig, Sus scrofa, reconstructed with EvidentialGene.</title>
        <authorList>
            <person name="Gilbert D.G."/>
        </authorList>
    </citation>
    <scope>NUCLEOTIDE SEQUENCE</scope>
</reference>
<sequence>MTHPLRLTCPPHPTTSHQQLLAFIYSTCVLHQVNDACLPTPPQTHNSASPPELSRKNSQHTRASFFYSLETARYLGIHTSPNSFGSLNTWASNSFWLFGSGRHGPNASSRRASSLTAAS</sequence>
<evidence type="ECO:0000313" key="2">
    <source>
        <dbReference type="EMBL" id="HDA28706.1"/>
    </source>
</evidence>
<accession>A0A480HWI7</accession>
<dbReference type="AlphaFoldDB" id="A0A480HWI7"/>
<dbReference type="EMBL" id="DQIR01073230">
    <property type="protein sequence ID" value="HDA28706.1"/>
    <property type="molecule type" value="Transcribed_RNA"/>
</dbReference>
<feature type="region of interest" description="Disordered" evidence="1">
    <location>
        <begin position="39"/>
        <end position="59"/>
    </location>
</feature>
<evidence type="ECO:0000256" key="1">
    <source>
        <dbReference type="SAM" id="MobiDB-lite"/>
    </source>
</evidence>
<dbReference type="EMBL" id="DQIR01045119">
    <property type="protein sequence ID" value="HDA00595.1"/>
    <property type="molecule type" value="Transcribed_RNA"/>
</dbReference>
<protein>
    <submittedName>
        <fullName evidence="2">EF-hand calcium-binding domain-containing protein 1 isoform X1</fullName>
    </submittedName>
</protein>
<proteinExistence type="predicted"/>